<sequence>MNSKIIGIVGAKSSGVNMAITVAKANHSVLIYDPNPVLLQQVTSRVRKVMEKWQQRNLLTPKEANLLVERICPVSTIKSLSSADAIFETGSESLEKKKELFKSLDEFSPESIILVSTSAFISVTTLASVCFFKKRVIGMQIHHQSSMASLIELSQGMDTSREVLKQSIELGRSLAKEVVICYDMPGLIVHRVSRNFFGEALRIFEEGTASMLEIDAFMRQAGGFHLGPFELLDCLGIDKTYISDLELYNAFFQEPRFRPTHLMKTLFESGYYGKKSGRGFYDYSINEAAPRMAIQQSEQEAARKFFQNHYISLFMVKQAVFARIIAMLVNEALFCVQENVSSEGDVDLAMKYGMSFPKGPIEWGREIGFDKIASVLNALYNEFRDDRYRPAPLLKIYQ</sequence>
<dbReference type="OrthoDB" id="9771883at2"/>
<feature type="domain" description="3-hydroxyacyl-CoA dehydrogenase NAD binding" evidence="3">
    <location>
        <begin position="6"/>
        <end position="183"/>
    </location>
</feature>
<feature type="domain" description="3-hydroxyacyl-CoA dehydrogenase C-terminal" evidence="2">
    <location>
        <begin position="186"/>
        <end position="283"/>
    </location>
</feature>
<name>B3QSG8_CHLT3</name>
<dbReference type="InterPro" id="IPR006108">
    <property type="entry name" value="3HC_DH_C"/>
</dbReference>
<dbReference type="InterPro" id="IPR008927">
    <property type="entry name" value="6-PGluconate_DH-like_C_sf"/>
</dbReference>
<dbReference type="eggNOG" id="COG1250">
    <property type="taxonomic scope" value="Bacteria"/>
</dbReference>
<evidence type="ECO:0000259" key="2">
    <source>
        <dbReference type="Pfam" id="PF00725"/>
    </source>
</evidence>
<evidence type="ECO:0000313" key="4">
    <source>
        <dbReference type="EMBL" id="ACF12559.1"/>
    </source>
</evidence>
<dbReference type="AlphaFoldDB" id="B3QSG8"/>
<organism evidence="4 5">
    <name type="scientific">Chloroherpeton thalassium (strain ATCC 35110 / GB-78)</name>
    <dbReference type="NCBI Taxonomy" id="517418"/>
    <lineage>
        <taxon>Bacteria</taxon>
        <taxon>Pseudomonadati</taxon>
        <taxon>Chlorobiota</taxon>
        <taxon>Chlorobiia</taxon>
        <taxon>Chlorobiales</taxon>
        <taxon>Chloroherpetonaceae</taxon>
        <taxon>Chloroherpeton</taxon>
    </lineage>
</organism>
<feature type="domain" description="3-hydroxyacyl-CoA dehydrogenase C-terminal" evidence="2">
    <location>
        <begin position="321"/>
        <end position="395"/>
    </location>
</feature>
<dbReference type="STRING" id="517418.Ctha_0088"/>
<dbReference type="HOGENOM" id="CLU_009834_2_0_10"/>
<dbReference type="InterPro" id="IPR036291">
    <property type="entry name" value="NAD(P)-bd_dom_sf"/>
</dbReference>
<dbReference type="PANTHER" id="PTHR48075:SF5">
    <property type="entry name" value="3-HYDROXYBUTYRYL-COA DEHYDROGENASE"/>
    <property type="match status" value="1"/>
</dbReference>
<dbReference type="GO" id="GO:0070403">
    <property type="term" value="F:NAD+ binding"/>
    <property type="evidence" value="ECO:0007669"/>
    <property type="project" value="InterPro"/>
</dbReference>
<dbReference type="Pfam" id="PF02737">
    <property type="entry name" value="3HCDH_N"/>
    <property type="match status" value="1"/>
</dbReference>
<dbReference type="Proteomes" id="UP000001208">
    <property type="component" value="Chromosome"/>
</dbReference>
<dbReference type="RefSeq" id="WP_012498643.1">
    <property type="nucleotide sequence ID" value="NC_011026.1"/>
</dbReference>
<dbReference type="Gene3D" id="3.40.50.720">
    <property type="entry name" value="NAD(P)-binding Rossmann-like Domain"/>
    <property type="match status" value="1"/>
</dbReference>
<gene>
    <name evidence="4" type="ordered locus">Ctha_0088</name>
</gene>
<protein>
    <submittedName>
        <fullName evidence="4">3-hydroxyacyl-CoA dehydrogenase NAD-binding</fullName>
    </submittedName>
</protein>
<dbReference type="InterPro" id="IPR006176">
    <property type="entry name" value="3-OHacyl-CoA_DH_NAD-bd"/>
</dbReference>
<keyword evidence="1" id="KW-0560">Oxidoreductase</keyword>
<dbReference type="Gene3D" id="1.10.1040.50">
    <property type="match status" value="1"/>
</dbReference>
<dbReference type="GO" id="GO:0016616">
    <property type="term" value="F:oxidoreductase activity, acting on the CH-OH group of donors, NAD or NADP as acceptor"/>
    <property type="evidence" value="ECO:0007669"/>
    <property type="project" value="InterPro"/>
</dbReference>
<dbReference type="EMBL" id="CP001100">
    <property type="protein sequence ID" value="ACF12559.1"/>
    <property type="molecule type" value="Genomic_DNA"/>
</dbReference>
<dbReference type="Pfam" id="PF00725">
    <property type="entry name" value="3HCDH"/>
    <property type="match status" value="2"/>
</dbReference>
<evidence type="ECO:0000256" key="1">
    <source>
        <dbReference type="ARBA" id="ARBA00023002"/>
    </source>
</evidence>
<dbReference type="PANTHER" id="PTHR48075">
    <property type="entry name" value="3-HYDROXYACYL-COA DEHYDROGENASE FAMILY PROTEIN"/>
    <property type="match status" value="1"/>
</dbReference>
<dbReference type="SUPFAM" id="SSF48179">
    <property type="entry name" value="6-phosphogluconate dehydrogenase C-terminal domain-like"/>
    <property type="match status" value="2"/>
</dbReference>
<accession>B3QSG8</accession>
<dbReference type="GO" id="GO:0006631">
    <property type="term" value="P:fatty acid metabolic process"/>
    <property type="evidence" value="ECO:0007669"/>
    <property type="project" value="InterPro"/>
</dbReference>
<proteinExistence type="predicted"/>
<keyword evidence="5" id="KW-1185">Reference proteome</keyword>
<reference evidence="4 5" key="1">
    <citation type="submission" date="2008-06" db="EMBL/GenBank/DDBJ databases">
        <title>Complete sequence of Chloroherpeton thalassium ATCC 35110.</title>
        <authorList>
            <consortium name="US DOE Joint Genome Institute"/>
            <person name="Lucas S."/>
            <person name="Copeland A."/>
            <person name="Lapidus A."/>
            <person name="Glavina del Rio T."/>
            <person name="Dalin E."/>
            <person name="Tice H."/>
            <person name="Bruce D."/>
            <person name="Goodwin L."/>
            <person name="Pitluck S."/>
            <person name="Schmutz J."/>
            <person name="Larimer F."/>
            <person name="Land M."/>
            <person name="Hauser L."/>
            <person name="Kyrpides N."/>
            <person name="Mikhailova N."/>
            <person name="Liu Z."/>
            <person name="Li T."/>
            <person name="Zhao F."/>
            <person name="Overmann J."/>
            <person name="Bryant D.A."/>
            <person name="Richardson P."/>
        </authorList>
    </citation>
    <scope>NUCLEOTIDE SEQUENCE [LARGE SCALE GENOMIC DNA]</scope>
    <source>
        <strain evidence="5">ATCC 35110 / GB-78</strain>
    </source>
</reference>
<dbReference type="SUPFAM" id="SSF51735">
    <property type="entry name" value="NAD(P)-binding Rossmann-fold domains"/>
    <property type="match status" value="1"/>
</dbReference>
<evidence type="ECO:0000313" key="5">
    <source>
        <dbReference type="Proteomes" id="UP000001208"/>
    </source>
</evidence>
<dbReference type="KEGG" id="cts:Ctha_0088"/>
<evidence type="ECO:0000259" key="3">
    <source>
        <dbReference type="Pfam" id="PF02737"/>
    </source>
</evidence>